<name>A0A150X966_9BACT</name>
<dbReference type="STRING" id="333140.AWW68_10480"/>
<keyword evidence="2" id="KW-1185">Reference proteome</keyword>
<protein>
    <submittedName>
        <fullName evidence="1">Uncharacterized protein</fullName>
    </submittedName>
</protein>
<reference evidence="1 2" key="1">
    <citation type="submission" date="2016-01" db="EMBL/GenBank/DDBJ databases">
        <title>Genome sequencing of Roseivirga spongicola UST030701-084.</title>
        <authorList>
            <person name="Selvaratnam C."/>
            <person name="Thevarajoo S."/>
            <person name="Goh K.M."/>
            <person name="Ee R."/>
            <person name="Chan K.-G."/>
            <person name="Chong C.S."/>
        </authorList>
    </citation>
    <scope>NUCLEOTIDE SEQUENCE [LARGE SCALE GENOMIC DNA]</scope>
    <source>
        <strain evidence="1 2">UST030701-084</strain>
    </source>
</reference>
<sequence>MKKLTLLIVIFALIGVDLAEAQSVTSQKLSYKLLESDVDKYVGFIGGGGGMFLGGATILGISLEVRGQYDIPGLPLTAWFQGHRELVGVGHIDRGPLEYKAKPMELNGGVMLPIIPGKKKKDDVKIILESAGSYSSSYISSYEKSFRPRGEVKTDLLAKVGLYSFSSSDASNAGLTLGITRRKREHAKVEVGDYIYDTHYDKQFYLDLIYTPITNLPEPGTDANGQVVPLDPATSFGARIGFQKLFYGTRSINYELSLRPYSDAYLFTLAVRYTFGIGL</sequence>
<gene>
    <name evidence="1" type="ORF">AWW68_10480</name>
</gene>
<dbReference type="Proteomes" id="UP000075606">
    <property type="component" value="Unassembled WGS sequence"/>
</dbReference>
<evidence type="ECO:0000313" key="2">
    <source>
        <dbReference type="Proteomes" id="UP000075606"/>
    </source>
</evidence>
<dbReference type="EMBL" id="LRPC01000023">
    <property type="protein sequence ID" value="KYG75224.1"/>
    <property type="molecule type" value="Genomic_DNA"/>
</dbReference>
<proteinExistence type="predicted"/>
<comment type="caution">
    <text evidence="1">The sequence shown here is derived from an EMBL/GenBank/DDBJ whole genome shotgun (WGS) entry which is preliminary data.</text>
</comment>
<dbReference type="RefSeq" id="WP_068221102.1">
    <property type="nucleotide sequence ID" value="NZ_CP139724.1"/>
</dbReference>
<dbReference type="AlphaFoldDB" id="A0A150X966"/>
<accession>A0A150X966</accession>
<organism evidence="1 2">
    <name type="scientific">Roseivirga spongicola</name>
    <dbReference type="NCBI Taxonomy" id="333140"/>
    <lineage>
        <taxon>Bacteria</taxon>
        <taxon>Pseudomonadati</taxon>
        <taxon>Bacteroidota</taxon>
        <taxon>Cytophagia</taxon>
        <taxon>Cytophagales</taxon>
        <taxon>Roseivirgaceae</taxon>
        <taxon>Roseivirga</taxon>
    </lineage>
</organism>
<evidence type="ECO:0000313" key="1">
    <source>
        <dbReference type="EMBL" id="KYG75224.1"/>
    </source>
</evidence>